<dbReference type="Proteomes" id="UP000175973">
    <property type="component" value="Chromosome"/>
</dbReference>
<dbReference type="KEGG" id="aasc:A4S02_08465"/>
<accession>A0A1D8QWT7</accession>
<keyword evidence="1" id="KW-0732">Signal</keyword>
<feature type="domain" description="Alginate export" evidence="2">
    <location>
        <begin position="134"/>
        <end position="515"/>
    </location>
</feature>
<reference evidence="4" key="1">
    <citation type="submission" date="2016-04" db="EMBL/GenBank/DDBJ databases">
        <authorList>
            <person name="Jeon C.O."/>
            <person name="Cho G.Y."/>
            <person name="Jeong H.I."/>
            <person name="Kim K.H."/>
        </authorList>
    </citation>
    <scope>NUCLEOTIDE SEQUENCE [LARGE SCALE GENOMIC DNA]</scope>
    <source>
        <strain evidence="4">LMG 1590</strain>
    </source>
</reference>
<feature type="signal peptide" evidence="1">
    <location>
        <begin position="1"/>
        <end position="28"/>
    </location>
</feature>
<name>A0A1D8QWT7_9PROT</name>
<keyword evidence="4" id="KW-1185">Reference proteome</keyword>
<feature type="chain" id="PRO_5009111464" description="Alginate export domain-containing protein" evidence="1">
    <location>
        <begin position="29"/>
        <end position="566"/>
    </location>
</feature>
<sequence>MRRVMRCFQNWKSGSLVLSVALTGTAWADEQTQPKAQKPVPPAAATPLAPVVPVPVLAIPDKKAMLKGSLYHPDWQVFNAGNNAASGFGVVNGYGQARWTEDWSDLARTPSNIRKNDWFNRLKYVRLNDSGSIWMSFSGEERLRYIFENQPMQGQAGKTDASRVLLRNQYGADLHLGEHVRAYAEFLYGVAGGSNTYGYQTGTQRESLDLQQGLLEVKGRLLGAQMGVIGGRQVFLDAPVSMQSPRDLTNVQQTWDGFRGYAVWNQFRLDLFDFMQTNKLPQKVFADGTNYNARLYGAYSSTALPSFKFMGQKSQMFADLFFLGYLYGGAAASIPTATTGGTQKGSTRRDNVGMRLWGNVGPFSTSLTGIFQGGEFRPAKTTQSTRSVRAYAVNGSITYTRSDWAGKPGFGVQGDLFSGGSDRSQGGAVGTFATPFVPLPYYNDLSLSLTSQNLIGVGPIANFTMLPTLHLKLHVPVFWRASTQDAIYGGNGKIYSWRNNLHGGFTGVMPYTQLSWNFAPHWAWTHDIEGILLSRGMRDVGAKEGTLYMQTLDADFSHLRQFRVIL</sequence>
<evidence type="ECO:0000256" key="1">
    <source>
        <dbReference type="SAM" id="SignalP"/>
    </source>
</evidence>
<dbReference type="EMBL" id="CP015164">
    <property type="protein sequence ID" value="AOW46800.1"/>
    <property type="molecule type" value="Genomic_DNA"/>
</dbReference>
<evidence type="ECO:0000313" key="3">
    <source>
        <dbReference type="EMBL" id="AOW46800.1"/>
    </source>
</evidence>
<dbReference type="AlphaFoldDB" id="A0A1D8QWT7"/>
<proteinExistence type="predicted"/>
<dbReference type="InterPro" id="IPR025388">
    <property type="entry name" value="Alginate_export_dom"/>
</dbReference>
<evidence type="ECO:0000259" key="2">
    <source>
        <dbReference type="Pfam" id="PF13372"/>
    </source>
</evidence>
<evidence type="ECO:0000313" key="4">
    <source>
        <dbReference type="Proteomes" id="UP000175973"/>
    </source>
</evidence>
<gene>
    <name evidence="3" type="ORF">A4S02_08465</name>
</gene>
<dbReference type="Pfam" id="PF13372">
    <property type="entry name" value="Alginate_exp"/>
    <property type="match status" value="1"/>
</dbReference>
<protein>
    <recommendedName>
        <fullName evidence="2">Alginate export domain-containing protein</fullName>
    </recommendedName>
</protein>
<organism evidence="3 4">
    <name type="scientific">Acetobacter ascendens</name>
    <dbReference type="NCBI Taxonomy" id="481146"/>
    <lineage>
        <taxon>Bacteria</taxon>
        <taxon>Pseudomonadati</taxon>
        <taxon>Pseudomonadota</taxon>
        <taxon>Alphaproteobacteria</taxon>
        <taxon>Acetobacterales</taxon>
        <taxon>Acetobacteraceae</taxon>
        <taxon>Acetobacter</taxon>
    </lineage>
</organism>